<dbReference type="GeneID" id="85495017"/>
<proteinExistence type="predicted"/>
<evidence type="ECO:0000313" key="1">
    <source>
        <dbReference type="EMBL" id="BEI91147.1"/>
    </source>
</evidence>
<dbReference type="Proteomes" id="UP001233271">
    <property type="component" value="Chromosome 3"/>
</dbReference>
<accession>A0AA48L3A0</accession>
<gene>
    <name evidence="1" type="ORF">CcaverHIS019_0312170</name>
</gene>
<evidence type="ECO:0000313" key="2">
    <source>
        <dbReference type="Proteomes" id="UP001233271"/>
    </source>
</evidence>
<dbReference type="RefSeq" id="XP_060456412.1">
    <property type="nucleotide sequence ID" value="XM_060599749.1"/>
</dbReference>
<reference evidence="1" key="1">
    <citation type="journal article" date="2023" name="BMC Genomics">
        <title>Chromosome-level genome assemblies of Cutaneotrichosporon spp. (Trichosporonales, Basidiomycota) reveal imbalanced evolution between nucleotide sequences and chromosome synteny.</title>
        <authorList>
            <person name="Kobayashi Y."/>
            <person name="Kayamori A."/>
            <person name="Aoki K."/>
            <person name="Shiwa Y."/>
            <person name="Matsutani M."/>
            <person name="Fujita N."/>
            <person name="Sugita T."/>
            <person name="Iwasaki W."/>
            <person name="Tanaka N."/>
            <person name="Takashima M."/>
        </authorList>
    </citation>
    <scope>NUCLEOTIDE SEQUENCE</scope>
    <source>
        <strain evidence="1">HIS019</strain>
    </source>
</reference>
<name>A0AA48L3A0_9TREE</name>
<dbReference type="AlphaFoldDB" id="A0AA48L3A0"/>
<dbReference type="KEGG" id="ccac:CcaHIS019_0312170"/>
<dbReference type="EMBL" id="AP028214">
    <property type="protein sequence ID" value="BEI91147.1"/>
    <property type="molecule type" value="Genomic_DNA"/>
</dbReference>
<protein>
    <submittedName>
        <fullName evidence="1">Uncharacterized protein</fullName>
    </submittedName>
</protein>
<organism evidence="1 2">
    <name type="scientific">Cutaneotrichosporon cavernicola</name>
    <dbReference type="NCBI Taxonomy" id="279322"/>
    <lineage>
        <taxon>Eukaryota</taxon>
        <taxon>Fungi</taxon>
        <taxon>Dikarya</taxon>
        <taxon>Basidiomycota</taxon>
        <taxon>Agaricomycotina</taxon>
        <taxon>Tremellomycetes</taxon>
        <taxon>Trichosporonales</taxon>
        <taxon>Trichosporonaceae</taxon>
        <taxon>Cutaneotrichosporon</taxon>
    </lineage>
</organism>
<keyword evidence="2" id="KW-1185">Reference proteome</keyword>
<sequence length="152" mass="17961">MFQSYHSPWPLGHTPLEREKVLVGYQFELERDLRELQERNVFPIERYLDILDQMMRFIPHLNEIEQPLILFLSMVQEFIGRTKTRISMWGMPLAPNEVQCITYYANRWLQRRGGSLDMGPPEAKLVLYSLRELDSYNEQALAIRMGARASTI</sequence>